<keyword evidence="7" id="KW-1185">Reference proteome</keyword>
<dbReference type="CDD" id="cd08504">
    <property type="entry name" value="PBP2_OppA"/>
    <property type="match status" value="1"/>
</dbReference>
<sequence>MAGIEGFVVGSFGRVCGAVLAAAALAGAVEMALPGTVISQAAAETVFRRGHQAEPESLDPQKVDSAEESNILLDLFEGLTRISGKGEIIPGVASSWDVAPDGLSWTFHLRPEAKWSDGSPVTAGDFVYGFRRAVDPATAAPYVSILYEIVDARAISDGKEKDLGRLGVTAPDAHTLKIALTEPTAFLPGVLALPIAYPMPKQAIEAGGAQWTRPGKMVSNGAYKLDYWEPQQEIRLVRNPDYWDAKSVKIDTARWLVVESDETAFKRFRAGELDFSRIPVTEMAWARKNMADELHPDVNMWTAYIILNAAKPPLNDPRLRQALAMTLDRETLAEKVDPHGEVPAYGLVPPGIPGYTQQPPEWMRLSKADRLAKAKALYAEAGYGPDKPLKLELIYPTTEGSKRSTTAMAGMWKQALGADITMSNEENQVVLAQTRHHDFQMSLYGWIADYPDPWTFLSIFQSDSGDLNTSDYRNPEYDQLLRKATATLDPAARLEMLEAAERLISRDTPVIPLYYDVRPYLVSTKLAGYQANPLDIHPTQDLAFKQ</sequence>
<dbReference type="AlphaFoldDB" id="A0A8J3E2K5"/>
<proteinExistence type="inferred from homology"/>
<dbReference type="InterPro" id="IPR039424">
    <property type="entry name" value="SBP_5"/>
</dbReference>
<evidence type="ECO:0000313" key="6">
    <source>
        <dbReference type="EMBL" id="GGF09277.1"/>
    </source>
</evidence>
<dbReference type="GO" id="GO:0030288">
    <property type="term" value="C:outer membrane-bounded periplasmic space"/>
    <property type="evidence" value="ECO:0007669"/>
    <property type="project" value="TreeGrafter"/>
</dbReference>
<evidence type="ECO:0000256" key="1">
    <source>
        <dbReference type="ARBA" id="ARBA00004418"/>
    </source>
</evidence>
<evidence type="ECO:0000256" key="3">
    <source>
        <dbReference type="ARBA" id="ARBA00022448"/>
    </source>
</evidence>
<dbReference type="FunFam" id="3.90.76.10:FF:000001">
    <property type="entry name" value="Oligopeptide ABC transporter substrate-binding protein"/>
    <property type="match status" value="1"/>
</dbReference>
<comment type="caution">
    <text evidence="6">The sequence shown here is derived from an EMBL/GenBank/DDBJ whole genome shotgun (WGS) entry which is preliminary data.</text>
</comment>
<dbReference type="InterPro" id="IPR030678">
    <property type="entry name" value="Peptide/Ni-bd"/>
</dbReference>
<evidence type="ECO:0000256" key="2">
    <source>
        <dbReference type="ARBA" id="ARBA00005695"/>
    </source>
</evidence>
<protein>
    <submittedName>
        <fullName evidence="6">Peptide ABC transporter substrate-binding protein</fullName>
    </submittedName>
</protein>
<dbReference type="Pfam" id="PF00496">
    <property type="entry name" value="SBP_bac_5"/>
    <property type="match status" value="1"/>
</dbReference>
<dbReference type="Proteomes" id="UP000646365">
    <property type="component" value="Unassembled WGS sequence"/>
</dbReference>
<keyword evidence="3" id="KW-0813">Transport</keyword>
<dbReference type="PANTHER" id="PTHR30290:SF10">
    <property type="entry name" value="PERIPLASMIC OLIGOPEPTIDE-BINDING PROTEIN-RELATED"/>
    <property type="match status" value="1"/>
</dbReference>
<evidence type="ECO:0000313" key="7">
    <source>
        <dbReference type="Proteomes" id="UP000646365"/>
    </source>
</evidence>
<dbReference type="Gene3D" id="3.10.105.10">
    <property type="entry name" value="Dipeptide-binding Protein, Domain 3"/>
    <property type="match status" value="1"/>
</dbReference>
<organism evidence="6 7">
    <name type="scientific">Aliidongia dinghuensis</name>
    <dbReference type="NCBI Taxonomy" id="1867774"/>
    <lineage>
        <taxon>Bacteria</taxon>
        <taxon>Pseudomonadati</taxon>
        <taxon>Pseudomonadota</taxon>
        <taxon>Alphaproteobacteria</taxon>
        <taxon>Rhodospirillales</taxon>
        <taxon>Dongiaceae</taxon>
        <taxon>Aliidongia</taxon>
    </lineage>
</organism>
<reference evidence="6" key="2">
    <citation type="submission" date="2020-09" db="EMBL/GenBank/DDBJ databases">
        <authorList>
            <person name="Sun Q."/>
            <person name="Zhou Y."/>
        </authorList>
    </citation>
    <scope>NUCLEOTIDE SEQUENCE</scope>
    <source>
        <strain evidence="6">CGMCC 1.15725</strain>
    </source>
</reference>
<dbReference type="Gene3D" id="3.90.76.10">
    <property type="entry name" value="Dipeptide-binding Protein, Domain 1"/>
    <property type="match status" value="1"/>
</dbReference>
<gene>
    <name evidence="6" type="ORF">GCM10011611_13490</name>
</gene>
<dbReference type="GO" id="GO:1904680">
    <property type="term" value="F:peptide transmembrane transporter activity"/>
    <property type="evidence" value="ECO:0007669"/>
    <property type="project" value="TreeGrafter"/>
</dbReference>
<dbReference type="GO" id="GO:0015833">
    <property type="term" value="P:peptide transport"/>
    <property type="evidence" value="ECO:0007669"/>
    <property type="project" value="TreeGrafter"/>
</dbReference>
<reference evidence="6" key="1">
    <citation type="journal article" date="2014" name="Int. J. Syst. Evol. Microbiol.">
        <title>Complete genome sequence of Corynebacterium casei LMG S-19264T (=DSM 44701T), isolated from a smear-ripened cheese.</title>
        <authorList>
            <consortium name="US DOE Joint Genome Institute (JGI-PGF)"/>
            <person name="Walter F."/>
            <person name="Albersmeier A."/>
            <person name="Kalinowski J."/>
            <person name="Ruckert C."/>
        </authorList>
    </citation>
    <scope>NUCLEOTIDE SEQUENCE</scope>
    <source>
        <strain evidence="6">CGMCC 1.15725</strain>
    </source>
</reference>
<dbReference type="InterPro" id="IPR000914">
    <property type="entry name" value="SBP_5_dom"/>
</dbReference>
<dbReference type="SUPFAM" id="SSF53850">
    <property type="entry name" value="Periplasmic binding protein-like II"/>
    <property type="match status" value="1"/>
</dbReference>
<dbReference type="GO" id="GO:0043190">
    <property type="term" value="C:ATP-binding cassette (ABC) transporter complex"/>
    <property type="evidence" value="ECO:0007669"/>
    <property type="project" value="InterPro"/>
</dbReference>
<comment type="subcellular location">
    <subcellularLocation>
        <location evidence="1">Periplasm</location>
    </subcellularLocation>
</comment>
<accession>A0A8J3E2K5</accession>
<evidence type="ECO:0000259" key="5">
    <source>
        <dbReference type="Pfam" id="PF00496"/>
    </source>
</evidence>
<dbReference type="Gene3D" id="3.40.190.10">
    <property type="entry name" value="Periplasmic binding protein-like II"/>
    <property type="match status" value="1"/>
</dbReference>
<dbReference type="PANTHER" id="PTHR30290">
    <property type="entry name" value="PERIPLASMIC BINDING COMPONENT OF ABC TRANSPORTER"/>
    <property type="match status" value="1"/>
</dbReference>
<dbReference type="FunFam" id="3.10.105.10:FF:000001">
    <property type="entry name" value="Oligopeptide ABC transporter, oligopeptide-binding protein"/>
    <property type="match status" value="1"/>
</dbReference>
<dbReference type="EMBL" id="BMJQ01000003">
    <property type="protein sequence ID" value="GGF09277.1"/>
    <property type="molecule type" value="Genomic_DNA"/>
</dbReference>
<dbReference type="PIRSF" id="PIRSF002741">
    <property type="entry name" value="MppA"/>
    <property type="match status" value="1"/>
</dbReference>
<comment type="similarity">
    <text evidence="2">Belongs to the bacterial solute-binding protein 5 family.</text>
</comment>
<feature type="domain" description="Solute-binding protein family 5" evidence="5">
    <location>
        <begin position="87"/>
        <end position="465"/>
    </location>
</feature>
<keyword evidence="4" id="KW-0732">Signal</keyword>
<name>A0A8J3E2K5_9PROT</name>
<evidence type="ECO:0000256" key="4">
    <source>
        <dbReference type="ARBA" id="ARBA00022729"/>
    </source>
</evidence>